<protein>
    <recommendedName>
        <fullName evidence="4">Galectin</fullName>
    </recommendedName>
</protein>
<dbReference type="Proteomes" id="UP000001072">
    <property type="component" value="Unassembled WGS sequence"/>
</dbReference>
<dbReference type="GeneID" id="18924570"/>
<dbReference type="InParanoid" id="F4S5G4"/>
<evidence type="ECO:0000313" key="2">
    <source>
        <dbReference type="EMBL" id="EGG00168.1"/>
    </source>
</evidence>
<evidence type="ECO:0000313" key="3">
    <source>
        <dbReference type="Proteomes" id="UP000001072"/>
    </source>
</evidence>
<gene>
    <name evidence="2" type="ORF">MELLADRAFT_112123</name>
</gene>
<accession>F4S5G4</accession>
<dbReference type="KEGG" id="mlr:MELLADRAFT_112123"/>
<dbReference type="HOGENOM" id="CLU_090060_0_0_1"/>
<evidence type="ECO:0000256" key="1">
    <source>
        <dbReference type="SAM" id="SignalP"/>
    </source>
</evidence>
<reference evidence="3" key="1">
    <citation type="journal article" date="2011" name="Proc. Natl. Acad. Sci. U.S.A.">
        <title>Obligate biotrophy features unraveled by the genomic analysis of rust fungi.</title>
        <authorList>
            <person name="Duplessis S."/>
            <person name="Cuomo C.A."/>
            <person name="Lin Y.-C."/>
            <person name="Aerts A."/>
            <person name="Tisserant E."/>
            <person name="Veneault-Fourrey C."/>
            <person name="Joly D.L."/>
            <person name="Hacquard S."/>
            <person name="Amselem J."/>
            <person name="Cantarel B.L."/>
            <person name="Chiu R."/>
            <person name="Coutinho P.M."/>
            <person name="Feau N."/>
            <person name="Field M."/>
            <person name="Frey P."/>
            <person name="Gelhaye E."/>
            <person name="Goldberg J."/>
            <person name="Grabherr M.G."/>
            <person name="Kodira C.D."/>
            <person name="Kohler A."/>
            <person name="Kuees U."/>
            <person name="Lindquist E.A."/>
            <person name="Lucas S.M."/>
            <person name="Mago R."/>
            <person name="Mauceli E."/>
            <person name="Morin E."/>
            <person name="Murat C."/>
            <person name="Pangilinan J.L."/>
            <person name="Park R."/>
            <person name="Pearson M."/>
            <person name="Quesneville H."/>
            <person name="Rouhier N."/>
            <person name="Sakthikumar S."/>
            <person name="Salamov A.A."/>
            <person name="Schmutz J."/>
            <person name="Selles B."/>
            <person name="Shapiro H."/>
            <person name="Tanguay P."/>
            <person name="Tuskan G.A."/>
            <person name="Henrissat B."/>
            <person name="Van de Peer Y."/>
            <person name="Rouze P."/>
            <person name="Ellis J.G."/>
            <person name="Dodds P.N."/>
            <person name="Schein J.E."/>
            <person name="Zhong S."/>
            <person name="Hamelin R.C."/>
            <person name="Grigoriev I.V."/>
            <person name="Szabo L.J."/>
            <person name="Martin F."/>
        </authorList>
    </citation>
    <scope>NUCLEOTIDE SEQUENCE [LARGE SCALE GENOMIC DNA]</scope>
    <source>
        <strain evidence="3">98AG31 / pathotype 3-4-7</strain>
    </source>
</reference>
<dbReference type="VEuPathDB" id="FungiDB:MELLADRAFT_112123"/>
<feature type="chain" id="PRO_5003315899" description="Galectin" evidence="1">
    <location>
        <begin position="31"/>
        <end position="270"/>
    </location>
</feature>
<proteinExistence type="predicted"/>
<sequence length="270" mass="30652">MCPGYSGNLSEIWPNVSILLMYMLTLKLTAIESSSRPVSSPIWRNLLRPVPYSFHLPMSGSQWRPHEATPLIMRLTGVISLHNEYSCRAQVYLKGSGNHWHRCFEVETTNPLTRRFPSSFLLNIHDEYGFEEGTIVTFEGDFIALNDGSQSMVIRPNPIQTMSISSISELWSHLNIVKVFSRGRVQAHNVTEGHWDNLLVEHNVYVTHLDRWVEFTAIYVDIGNIVISAFQGSLLGATFAFRGTLLEFCDMGHMWAVHVTEIIAEESHSS</sequence>
<keyword evidence="3" id="KW-1185">Reference proteome</keyword>
<evidence type="ECO:0008006" key="4">
    <source>
        <dbReference type="Google" id="ProtNLM"/>
    </source>
</evidence>
<dbReference type="EMBL" id="GL883150">
    <property type="protein sequence ID" value="EGG00168.1"/>
    <property type="molecule type" value="Genomic_DNA"/>
</dbReference>
<keyword evidence="1" id="KW-0732">Signal</keyword>
<feature type="signal peptide" evidence="1">
    <location>
        <begin position="1"/>
        <end position="30"/>
    </location>
</feature>
<dbReference type="AlphaFoldDB" id="F4S5G4"/>
<dbReference type="RefSeq" id="XP_007416571.1">
    <property type="nucleotide sequence ID" value="XM_007416509.1"/>
</dbReference>
<name>F4S5G4_MELLP</name>
<organism evidence="3">
    <name type="scientific">Melampsora larici-populina (strain 98AG31 / pathotype 3-4-7)</name>
    <name type="common">Poplar leaf rust fungus</name>
    <dbReference type="NCBI Taxonomy" id="747676"/>
    <lineage>
        <taxon>Eukaryota</taxon>
        <taxon>Fungi</taxon>
        <taxon>Dikarya</taxon>
        <taxon>Basidiomycota</taxon>
        <taxon>Pucciniomycotina</taxon>
        <taxon>Pucciniomycetes</taxon>
        <taxon>Pucciniales</taxon>
        <taxon>Melampsoraceae</taxon>
        <taxon>Melampsora</taxon>
    </lineage>
</organism>